<evidence type="ECO:0000313" key="2">
    <source>
        <dbReference type="EMBL" id="CAG8849486.1"/>
    </source>
</evidence>
<sequence length="149" mass="17443">APRHHEKLYLLKVDAPFDRVGIDIVGPFKHITENRNHYIIVAAEYLTKWSETCAIPDITAFTVAHFIYEDLIYYALCKIMTTHHHLATIYHPQTNGLTERFNKTLCSMLTKLVDDYKSTWDTLLPLALFAYHTLQNHTTKLDPFYLIYE</sequence>
<dbReference type="PROSITE" id="PS50994">
    <property type="entry name" value="INTEGRASE"/>
    <property type="match status" value="1"/>
</dbReference>
<feature type="domain" description="Integrase catalytic" evidence="1">
    <location>
        <begin position="66"/>
        <end position="149"/>
    </location>
</feature>
<protein>
    <submittedName>
        <fullName evidence="2">45670_t:CDS:1</fullName>
    </submittedName>
</protein>
<dbReference type="EMBL" id="CAJVQB010096444">
    <property type="protein sequence ID" value="CAG8849486.1"/>
    <property type="molecule type" value="Genomic_DNA"/>
</dbReference>
<comment type="caution">
    <text evidence="2">The sequence shown here is derived from an EMBL/GenBank/DDBJ whole genome shotgun (WGS) entry which is preliminary data.</text>
</comment>
<dbReference type="InterPro" id="IPR052160">
    <property type="entry name" value="Gypsy_RT_Integrase-like"/>
</dbReference>
<gene>
    <name evidence="2" type="ORF">GMARGA_LOCUS39742</name>
</gene>
<feature type="non-terminal residue" evidence="2">
    <location>
        <position position="1"/>
    </location>
</feature>
<dbReference type="InterPro" id="IPR001584">
    <property type="entry name" value="Integrase_cat-core"/>
</dbReference>
<name>A0ABN7X6S1_GIGMA</name>
<evidence type="ECO:0000313" key="3">
    <source>
        <dbReference type="Proteomes" id="UP000789901"/>
    </source>
</evidence>
<dbReference type="InterPro" id="IPR012337">
    <property type="entry name" value="RNaseH-like_sf"/>
</dbReference>
<dbReference type="InterPro" id="IPR036397">
    <property type="entry name" value="RNaseH_sf"/>
</dbReference>
<dbReference type="Proteomes" id="UP000789901">
    <property type="component" value="Unassembled WGS sequence"/>
</dbReference>
<reference evidence="2 3" key="1">
    <citation type="submission" date="2021-06" db="EMBL/GenBank/DDBJ databases">
        <authorList>
            <person name="Kallberg Y."/>
            <person name="Tangrot J."/>
            <person name="Rosling A."/>
        </authorList>
    </citation>
    <scope>NUCLEOTIDE SEQUENCE [LARGE SCALE GENOMIC DNA]</scope>
    <source>
        <strain evidence="2 3">120-4 pot B 10/14</strain>
    </source>
</reference>
<proteinExistence type="predicted"/>
<evidence type="ECO:0000259" key="1">
    <source>
        <dbReference type="PROSITE" id="PS50994"/>
    </source>
</evidence>
<dbReference type="SUPFAM" id="SSF53098">
    <property type="entry name" value="Ribonuclease H-like"/>
    <property type="match status" value="1"/>
</dbReference>
<dbReference type="PANTHER" id="PTHR47266">
    <property type="entry name" value="ENDONUCLEASE-RELATED"/>
    <property type="match status" value="1"/>
</dbReference>
<keyword evidence="3" id="KW-1185">Reference proteome</keyword>
<organism evidence="2 3">
    <name type="scientific">Gigaspora margarita</name>
    <dbReference type="NCBI Taxonomy" id="4874"/>
    <lineage>
        <taxon>Eukaryota</taxon>
        <taxon>Fungi</taxon>
        <taxon>Fungi incertae sedis</taxon>
        <taxon>Mucoromycota</taxon>
        <taxon>Glomeromycotina</taxon>
        <taxon>Glomeromycetes</taxon>
        <taxon>Diversisporales</taxon>
        <taxon>Gigasporaceae</taxon>
        <taxon>Gigaspora</taxon>
    </lineage>
</organism>
<accession>A0ABN7X6S1</accession>
<dbReference type="Gene3D" id="3.30.420.10">
    <property type="entry name" value="Ribonuclease H-like superfamily/Ribonuclease H"/>
    <property type="match status" value="2"/>
</dbReference>